<keyword evidence="22" id="KW-0472">Membrane</keyword>
<evidence type="ECO:0000256" key="16">
    <source>
        <dbReference type="ARBA" id="ARBA00023242"/>
    </source>
</evidence>
<evidence type="ECO:0000256" key="4">
    <source>
        <dbReference type="ARBA" id="ARBA00022443"/>
    </source>
</evidence>
<proteinExistence type="inferred from homology"/>
<dbReference type="PROSITE" id="PS50001">
    <property type="entry name" value="SH2"/>
    <property type="match status" value="1"/>
</dbReference>
<dbReference type="PROSITE" id="PS50002">
    <property type="entry name" value="SH3"/>
    <property type="match status" value="1"/>
</dbReference>
<dbReference type="GO" id="GO:0005524">
    <property type="term" value="F:ATP binding"/>
    <property type="evidence" value="ECO:0007669"/>
    <property type="project" value="UniProtKB-KW"/>
</dbReference>
<keyword evidence="8" id="KW-0519">Myristate</keyword>
<feature type="domain" description="SH3" evidence="24">
    <location>
        <begin position="43"/>
        <end position="103"/>
    </location>
</feature>
<evidence type="ECO:0000256" key="22">
    <source>
        <dbReference type="SAM" id="Phobius"/>
    </source>
</evidence>
<feature type="domain" description="Protein kinase" evidence="25">
    <location>
        <begin position="162"/>
        <end position="430"/>
    </location>
</feature>
<dbReference type="SUPFAM" id="SSF56112">
    <property type="entry name" value="Protein kinase-like (PK-like)"/>
    <property type="match status" value="1"/>
</dbReference>
<keyword evidence="15" id="KW-0395">Inflammatory response</keyword>
<dbReference type="SMART" id="SM00219">
    <property type="entry name" value="TyrKc"/>
    <property type="match status" value="1"/>
</dbReference>
<keyword evidence="10 21" id="KW-0418">Kinase</keyword>
<dbReference type="PRINTS" id="PR00401">
    <property type="entry name" value="SH2DOMAIN"/>
</dbReference>
<dbReference type="CDD" id="cd12004">
    <property type="entry name" value="SH3_Lyn"/>
    <property type="match status" value="1"/>
</dbReference>
<accession>A0A8C7PCV1</accession>
<dbReference type="GO" id="GO:0004715">
    <property type="term" value="F:non-membrane spanning protein tyrosine kinase activity"/>
    <property type="evidence" value="ECO:0007669"/>
    <property type="project" value="UniProtKB-EC"/>
</dbReference>
<evidence type="ECO:0000256" key="9">
    <source>
        <dbReference type="ARBA" id="ARBA00022741"/>
    </source>
</evidence>
<dbReference type="InterPro" id="IPR050198">
    <property type="entry name" value="Non-receptor_tyrosine_kinases"/>
</dbReference>
<evidence type="ECO:0000256" key="10">
    <source>
        <dbReference type="ARBA" id="ARBA00022777"/>
    </source>
</evidence>
<dbReference type="InterPro" id="IPR011009">
    <property type="entry name" value="Kinase-like_dom_sf"/>
</dbReference>
<evidence type="ECO:0000256" key="14">
    <source>
        <dbReference type="ARBA" id="ARBA00023137"/>
    </source>
</evidence>
<dbReference type="PRINTS" id="PR00109">
    <property type="entry name" value="TYRKINASE"/>
</dbReference>
<evidence type="ECO:0000256" key="12">
    <source>
        <dbReference type="ARBA" id="ARBA00022859"/>
    </source>
</evidence>
<dbReference type="InterPro" id="IPR035748">
    <property type="entry name" value="Lyn_SH3"/>
</dbReference>
<evidence type="ECO:0000256" key="19">
    <source>
        <dbReference type="PROSITE-ProRule" id="PRU00191"/>
    </source>
</evidence>
<keyword evidence="17" id="KW-0449">Lipoprotein</keyword>
<dbReference type="InterPro" id="IPR001452">
    <property type="entry name" value="SH3_domain"/>
</dbReference>
<evidence type="ECO:0000313" key="26">
    <source>
        <dbReference type="Ensembl" id="ENSOMYP00000019846.1"/>
    </source>
</evidence>
<dbReference type="FunFam" id="1.10.510.10:FF:000553">
    <property type="entry name" value="Tyrosine-protein kinase"/>
    <property type="match status" value="1"/>
</dbReference>
<keyword evidence="9 21" id="KW-0547">Nucleotide-binding</keyword>
<dbReference type="InterPro" id="IPR000719">
    <property type="entry name" value="Prot_kinase_dom"/>
</dbReference>
<dbReference type="FunFam" id="3.30.200.20:FF:000036">
    <property type="entry name" value="Tyrosine-protein kinase"/>
    <property type="match status" value="1"/>
</dbReference>
<dbReference type="Gene3D" id="1.10.510.10">
    <property type="entry name" value="Transferase(Phosphotransferase) domain 1"/>
    <property type="match status" value="1"/>
</dbReference>
<evidence type="ECO:0000256" key="3">
    <source>
        <dbReference type="ARBA" id="ARBA00004635"/>
    </source>
</evidence>
<dbReference type="SUPFAM" id="SSF50044">
    <property type="entry name" value="SH3-domain"/>
    <property type="match status" value="1"/>
</dbReference>
<dbReference type="GO" id="GO:0005634">
    <property type="term" value="C:nucleus"/>
    <property type="evidence" value="ECO:0007669"/>
    <property type="project" value="UniProtKB-SubCell"/>
</dbReference>
<dbReference type="FunFam" id="2.30.30.40:FF:000095">
    <property type="entry name" value="Tyrosine-protein kinase"/>
    <property type="match status" value="1"/>
</dbReference>
<keyword evidence="13" id="KW-0333">Golgi apparatus</keyword>
<protein>
    <recommendedName>
        <fullName evidence="21">Tyrosine-protein kinase</fullName>
        <ecNumber evidence="21">2.7.10.2</ecNumber>
    </recommendedName>
</protein>
<dbReference type="GO" id="GO:0006954">
    <property type="term" value="P:inflammatory response"/>
    <property type="evidence" value="ECO:0007669"/>
    <property type="project" value="UniProtKB-KW"/>
</dbReference>
<sequence>MQSKYCMVVPFLLQCIVQCIIPILFDCRQMFPLSLLSHTEQSESGKIVIALYPYDAKHKDDLGFKKGERLKVLEEHGEWWKAQSLTSKKEGFIPSNYVAEANTMETEEWFFKDITRKDAERQLLAPANRAGSYLIRESETSKGSYSMSIRDVDAQGTDAVKHYKIRMLDNGGFYISPKITFPDIGSMIKHYHTFYNNTTKVAVKTLKPGTMSAEAFMEEANLMKTLQHDRLVRLYAVVTKVEPIYIITEYMSNGSLLDFLKSEVGCKVQLPKLIDFSAQIAEGMAYIEKKNYIHRDLRTANVLVSESLLCKIADFGLARVIEDDQYTAREGAKFPIKWTAPEAINYGSFTIKSDMWSFGVLLYEIITYGKIPYPGMSNGEVMTSVQRGYRMPRPENCPNELYDIMTSCWKSKPDDRPTFDYIQSVLDDFYTATEGQYQQQP</sequence>
<reference evidence="26" key="3">
    <citation type="submission" date="2025-09" db="UniProtKB">
        <authorList>
            <consortium name="Ensembl"/>
        </authorList>
    </citation>
    <scope>IDENTIFICATION</scope>
</reference>
<dbReference type="PRINTS" id="PR00452">
    <property type="entry name" value="SH3DOMAIN"/>
</dbReference>
<keyword evidence="27" id="KW-1185">Reference proteome</keyword>
<dbReference type="GeneTree" id="ENSGT00940000158011"/>
<keyword evidence="11 21" id="KW-0067">ATP-binding</keyword>
<keyword evidence="5" id="KW-0597">Phosphoprotein</keyword>
<dbReference type="InterPro" id="IPR036860">
    <property type="entry name" value="SH2_dom_sf"/>
</dbReference>
<keyword evidence="22" id="KW-0812">Transmembrane</keyword>
<evidence type="ECO:0000256" key="8">
    <source>
        <dbReference type="ARBA" id="ARBA00022707"/>
    </source>
</evidence>
<dbReference type="SMART" id="SM00326">
    <property type="entry name" value="SH3"/>
    <property type="match status" value="1"/>
</dbReference>
<dbReference type="InterPro" id="IPR001245">
    <property type="entry name" value="Ser-Thr/Tyr_kinase_cat_dom"/>
</dbReference>
<dbReference type="InterPro" id="IPR036028">
    <property type="entry name" value="SH3-like_dom_sf"/>
</dbReference>
<evidence type="ECO:0000259" key="24">
    <source>
        <dbReference type="PROSITE" id="PS50002"/>
    </source>
</evidence>
<evidence type="ECO:0000259" key="25">
    <source>
        <dbReference type="PROSITE" id="PS50011"/>
    </source>
</evidence>
<dbReference type="AlphaFoldDB" id="A0A8C7PCV1"/>
<evidence type="ECO:0000259" key="23">
    <source>
        <dbReference type="PROSITE" id="PS50001"/>
    </source>
</evidence>
<keyword evidence="22" id="KW-1133">Transmembrane helix</keyword>
<dbReference type="PROSITE" id="PS00109">
    <property type="entry name" value="PROTEIN_KINASE_TYR"/>
    <property type="match status" value="1"/>
</dbReference>
<evidence type="ECO:0000313" key="27">
    <source>
        <dbReference type="Proteomes" id="UP000694395"/>
    </source>
</evidence>
<keyword evidence="16" id="KW-0539">Nucleus</keyword>
<keyword evidence="19" id="KW-0727">SH2 domain</keyword>
<dbReference type="Gene3D" id="2.30.30.40">
    <property type="entry name" value="SH3 Domains"/>
    <property type="match status" value="1"/>
</dbReference>
<keyword evidence="6" id="KW-0399">Innate immunity</keyword>
<dbReference type="Ensembl" id="ENSOMYT00000021805.2">
    <property type="protein sequence ID" value="ENSOMYP00000019846.1"/>
    <property type="gene ID" value="ENSOMYG00000009192.2"/>
</dbReference>
<dbReference type="SMART" id="SM00252">
    <property type="entry name" value="SH2"/>
    <property type="match status" value="1"/>
</dbReference>
<dbReference type="SUPFAM" id="SSF55550">
    <property type="entry name" value="SH2 domain"/>
    <property type="match status" value="1"/>
</dbReference>
<dbReference type="Proteomes" id="UP000694395">
    <property type="component" value="Chromosome 8"/>
</dbReference>
<evidence type="ECO:0000256" key="17">
    <source>
        <dbReference type="ARBA" id="ARBA00023288"/>
    </source>
</evidence>
<reference evidence="26" key="2">
    <citation type="submission" date="2025-08" db="UniProtKB">
        <authorList>
            <consortium name="Ensembl"/>
        </authorList>
    </citation>
    <scope>IDENTIFICATION</scope>
</reference>
<dbReference type="GO" id="GO:0045087">
    <property type="term" value="P:innate immune response"/>
    <property type="evidence" value="ECO:0007669"/>
    <property type="project" value="UniProtKB-KW"/>
</dbReference>
<evidence type="ECO:0000256" key="11">
    <source>
        <dbReference type="ARBA" id="ARBA00022840"/>
    </source>
</evidence>
<reference evidence="26" key="1">
    <citation type="submission" date="2020-07" db="EMBL/GenBank/DDBJ databases">
        <title>A long reads based de novo assembly of the rainbow trout Arlee double haploid line genome.</title>
        <authorList>
            <person name="Gao G."/>
            <person name="Palti Y."/>
        </authorList>
    </citation>
    <scope>NUCLEOTIDE SEQUENCE [LARGE SCALE GENOMIC DNA]</scope>
</reference>
<dbReference type="EC" id="2.7.10.2" evidence="21"/>
<dbReference type="PANTHER" id="PTHR24418">
    <property type="entry name" value="TYROSINE-PROTEIN KINASE"/>
    <property type="match status" value="1"/>
</dbReference>
<keyword evidence="14 21" id="KW-0829">Tyrosine-protein kinase</keyword>
<dbReference type="Pfam" id="PF00017">
    <property type="entry name" value="SH2"/>
    <property type="match status" value="1"/>
</dbReference>
<dbReference type="InterPro" id="IPR000980">
    <property type="entry name" value="SH2"/>
</dbReference>
<keyword evidence="12" id="KW-0391">Immunity</keyword>
<dbReference type="GO" id="GO:0005794">
    <property type="term" value="C:Golgi apparatus"/>
    <property type="evidence" value="ECO:0007669"/>
    <property type="project" value="UniProtKB-SubCell"/>
</dbReference>
<evidence type="ECO:0000256" key="20">
    <source>
        <dbReference type="PROSITE-ProRule" id="PRU00192"/>
    </source>
</evidence>
<evidence type="ECO:0000256" key="18">
    <source>
        <dbReference type="ARBA" id="ARBA00051245"/>
    </source>
</evidence>
<name>A0A8C7PCV1_ONCMY</name>
<dbReference type="InterPro" id="IPR020635">
    <property type="entry name" value="Tyr_kinase_cat_dom"/>
</dbReference>
<feature type="transmembrane region" description="Helical" evidence="22">
    <location>
        <begin position="7"/>
        <end position="25"/>
    </location>
</feature>
<keyword evidence="4 20" id="KW-0728">SH3 domain</keyword>
<dbReference type="PROSITE" id="PS50011">
    <property type="entry name" value="PROTEIN_KINASE_DOM"/>
    <property type="match status" value="1"/>
</dbReference>
<evidence type="ECO:0000256" key="15">
    <source>
        <dbReference type="ARBA" id="ARBA00023198"/>
    </source>
</evidence>
<organism evidence="26 27">
    <name type="scientific">Oncorhynchus mykiss</name>
    <name type="common">Rainbow trout</name>
    <name type="synonym">Salmo gairdneri</name>
    <dbReference type="NCBI Taxonomy" id="8022"/>
    <lineage>
        <taxon>Eukaryota</taxon>
        <taxon>Metazoa</taxon>
        <taxon>Chordata</taxon>
        <taxon>Craniata</taxon>
        <taxon>Vertebrata</taxon>
        <taxon>Euteleostomi</taxon>
        <taxon>Actinopterygii</taxon>
        <taxon>Neopterygii</taxon>
        <taxon>Teleostei</taxon>
        <taxon>Protacanthopterygii</taxon>
        <taxon>Salmoniformes</taxon>
        <taxon>Salmonidae</taxon>
        <taxon>Salmoninae</taxon>
        <taxon>Oncorhynchus</taxon>
    </lineage>
</organism>
<comment type="catalytic activity">
    <reaction evidence="18 21">
        <text>L-tyrosyl-[protein] + ATP = O-phospho-L-tyrosyl-[protein] + ADP + H(+)</text>
        <dbReference type="Rhea" id="RHEA:10596"/>
        <dbReference type="Rhea" id="RHEA-COMP:10136"/>
        <dbReference type="Rhea" id="RHEA-COMP:20101"/>
        <dbReference type="ChEBI" id="CHEBI:15378"/>
        <dbReference type="ChEBI" id="CHEBI:30616"/>
        <dbReference type="ChEBI" id="CHEBI:46858"/>
        <dbReference type="ChEBI" id="CHEBI:61978"/>
        <dbReference type="ChEBI" id="CHEBI:456216"/>
        <dbReference type="EC" id="2.7.10.2"/>
    </reaction>
</comment>
<evidence type="ECO:0000256" key="21">
    <source>
        <dbReference type="RuleBase" id="RU362096"/>
    </source>
</evidence>
<evidence type="ECO:0000256" key="13">
    <source>
        <dbReference type="ARBA" id="ARBA00023034"/>
    </source>
</evidence>
<comment type="subcellular location">
    <subcellularLocation>
        <location evidence="2">Golgi apparatus</location>
    </subcellularLocation>
    <subcellularLocation>
        <location evidence="3">Membrane</location>
        <topology evidence="3">Lipid-anchor</topology>
    </subcellularLocation>
    <subcellularLocation>
        <location evidence="1">Nucleus</location>
    </subcellularLocation>
</comment>
<dbReference type="GO" id="GO:0016192">
    <property type="term" value="P:vesicle-mediated transport"/>
    <property type="evidence" value="ECO:0007669"/>
    <property type="project" value="UniProtKB-ARBA"/>
</dbReference>
<dbReference type="Pfam" id="PF00018">
    <property type="entry name" value="SH3_1"/>
    <property type="match status" value="1"/>
</dbReference>
<evidence type="ECO:0000256" key="1">
    <source>
        <dbReference type="ARBA" id="ARBA00004123"/>
    </source>
</evidence>
<dbReference type="Pfam" id="PF07714">
    <property type="entry name" value="PK_Tyr_Ser-Thr"/>
    <property type="match status" value="1"/>
</dbReference>
<dbReference type="InterPro" id="IPR008266">
    <property type="entry name" value="Tyr_kinase_AS"/>
</dbReference>
<keyword evidence="7 21" id="KW-0808">Transferase</keyword>
<feature type="domain" description="SH2" evidence="23">
    <location>
        <begin position="109"/>
        <end position="209"/>
    </location>
</feature>
<evidence type="ECO:0000256" key="5">
    <source>
        <dbReference type="ARBA" id="ARBA00022553"/>
    </source>
</evidence>
<dbReference type="Gene3D" id="3.30.505.10">
    <property type="entry name" value="SH2 domain"/>
    <property type="match status" value="1"/>
</dbReference>
<evidence type="ECO:0000256" key="2">
    <source>
        <dbReference type="ARBA" id="ARBA00004555"/>
    </source>
</evidence>
<dbReference type="GO" id="GO:0016020">
    <property type="term" value="C:membrane"/>
    <property type="evidence" value="ECO:0007669"/>
    <property type="project" value="UniProtKB-SubCell"/>
</dbReference>
<evidence type="ECO:0000256" key="6">
    <source>
        <dbReference type="ARBA" id="ARBA00022588"/>
    </source>
</evidence>
<comment type="similarity">
    <text evidence="21">Belongs to the protein kinase superfamily. Tyr protein kinase family.</text>
</comment>
<evidence type="ECO:0000256" key="7">
    <source>
        <dbReference type="ARBA" id="ARBA00022679"/>
    </source>
</evidence>